<proteinExistence type="predicted"/>
<feature type="domain" description="HTH arsR-type" evidence="1">
    <location>
        <begin position="84"/>
        <end position="160"/>
    </location>
</feature>
<dbReference type="SMART" id="SM00418">
    <property type="entry name" value="HTH_ARSR"/>
    <property type="match status" value="1"/>
</dbReference>
<protein>
    <submittedName>
        <fullName evidence="2">Winged helix-turn-helix transcriptional regulator</fullName>
    </submittedName>
</protein>
<dbReference type="Gene3D" id="1.10.10.10">
    <property type="entry name" value="Winged helix-like DNA-binding domain superfamily/Winged helix DNA-binding domain"/>
    <property type="match status" value="1"/>
</dbReference>
<dbReference type="InterPro" id="IPR001845">
    <property type="entry name" value="HTH_ArsR_DNA-bd_dom"/>
</dbReference>
<dbReference type="Proteomes" id="UP000316988">
    <property type="component" value="Unassembled WGS sequence"/>
</dbReference>
<dbReference type="OrthoDB" id="3730926at2"/>
<name>A0A554S8K9_9ACTN</name>
<dbReference type="SUPFAM" id="SSF46785">
    <property type="entry name" value="Winged helix' DNA-binding domain"/>
    <property type="match status" value="1"/>
</dbReference>
<dbReference type="EMBL" id="VLNT01000007">
    <property type="protein sequence ID" value="TSD62689.1"/>
    <property type="molecule type" value="Genomic_DNA"/>
</dbReference>
<dbReference type="InterPro" id="IPR036388">
    <property type="entry name" value="WH-like_DNA-bd_sf"/>
</dbReference>
<dbReference type="CDD" id="cd00090">
    <property type="entry name" value="HTH_ARSR"/>
    <property type="match status" value="1"/>
</dbReference>
<keyword evidence="3" id="KW-1185">Reference proteome</keyword>
<dbReference type="GO" id="GO:0003700">
    <property type="term" value="F:DNA-binding transcription factor activity"/>
    <property type="evidence" value="ECO:0007669"/>
    <property type="project" value="InterPro"/>
</dbReference>
<evidence type="ECO:0000313" key="2">
    <source>
        <dbReference type="EMBL" id="TSD62689.1"/>
    </source>
</evidence>
<sequence>MTYEERLAAVERRLDELEAGHAASPAPSSGDFWVLDGLRPAAEGNEGVVLWAGTVRTADGPVDWQMGRMADELLHADDLDAVADRLAALGHPVRLALLLAVIQGTTKVTDLAEHLQLASTGQVYHHIKALSAGGWLRQATRGHVAVPPERVVPVLVAMGVTT</sequence>
<dbReference type="InterPro" id="IPR036390">
    <property type="entry name" value="WH_DNA-bd_sf"/>
</dbReference>
<comment type="caution">
    <text evidence="2">The sequence shown here is derived from an EMBL/GenBank/DDBJ whole genome shotgun (WGS) entry which is preliminary data.</text>
</comment>
<dbReference type="RefSeq" id="WP_143913287.1">
    <property type="nucleotide sequence ID" value="NZ_VLNT01000007.1"/>
</dbReference>
<evidence type="ECO:0000313" key="3">
    <source>
        <dbReference type="Proteomes" id="UP000316988"/>
    </source>
</evidence>
<accession>A0A554S8K9</accession>
<dbReference type="Pfam" id="PF01022">
    <property type="entry name" value="HTH_5"/>
    <property type="match status" value="1"/>
</dbReference>
<evidence type="ECO:0000259" key="1">
    <source>
        <dbReference type="SMART" id="SM00418"/>
    </source>
</evidence>
<gene>
    <name evidence="2" type="ORF">FNM00_09890</name>
</gene>
<reference evidence="2 3" key="1">
    <citation type="submission" date="2019-07" db="EMBL/GenBank/DDBJ databases">
        <authorList>
            <person name="Zhao L.H."/>
        </authorList>
    </citation>
    <scope>NUCLEOTIDE SEQUENCE [LARGE SCALE GENOMIC DNA]</scope>
    <source>
        <strain evidence="2 3">Co35</strain>
    </source>
</reference>
<dbReference type="InterPro" id="IPR011991">
    <property type="entry name" value="ArsR-like_HTH"/>
</dbReference>
<dbReference type="AlphaFoldDB" id="A0A554S8K9"/>
<organism evidence="2 3">
    <name type="scientific">Aeromicrobium piscarium</name>
    <dbReference type="NCBI Taxonomy" id="2590901"/>
    <lineage>
        <taxon>Bacteria</taxon>
        <taxon>Bacillati</taxon>
        <taxon>Actinomycetota</taxon>
        <taxon>Actinomycetes</taxon>
        <taxon>Propionibacteriales</taxon>
        <taxon>Nocardioidaceae</taxon>
        <taxon>Aeromicrobium</taxon>
    </lineage>
</organism>